<protein>
    <submittedName>
        <fullName evidence="1">Uncharacterized protein</fullName>
    </submittedName>
</protein>
<dbReference type="GeneID" id="81370096"/>
<name>A0A9W9W0F8_9EURO</name>
<keyword evidence="2" id="KW-1185">Reference proteome</keyword>
<dbReference type="PANTHER" id="PTHR35569:SF1">
    <property type="entry name" value="CYANAMIDE HYDRATASE DDI2-RELATED"/>
    <property type="match status" value="1"/>
</dbReference>
<dbReference type="NCBIfam" id="TIGR03401">
    <property type="entry name" value="cyanamide_fam"/>
    <property type="match status" value="1"/>
</dbReference>
<comment type="caution">
    <text evidence="1">The sequence shown here is derived from an EMBL/GenBank/DDBJ whole genome shotgun (WGS) entry which is preliminary data.</text>
</comment>
<dbReference type="InterPro" id="IPR017771">
    <property type="entry name" value="Cyanamide_hydratase_HD"/>
</dbReference>
<organism evidence="1 2">
    <name type="scientific">Penicillium cosmopolitanum</name>
    <dbReference type="NCBI Taxonomy" id="1131564"/>
    <lineage>
        <taxon>Eukaryota</taxon>
        <taxon>Fungi</taxon>
        <taxon>Dikarya</taxon>
        <taxon>Ascomycota</taxon>
        <taxon>Pezizomycotina</taxon>
        <taxon>Eurotiomycetes</taxon>
        <taxon>Eurotiomycetidae</taxon>
        <taxon>Eurotiales</taxon>
        <taxon>Aspergillaceae</taxon>
        <taxon>Penicillium</taxon>
    </lineage>
</organism>
<dbReference type="Proteomes" id="UP001147747">
    <property type="component" value="Unassembled WGS sequence"/>
</dbReference>
<reference evidence="1" key="2">
    <citation type="journal article" date="2023" name="IMA Fungus">
        <title>Comparative genomic study of the Penicillium genus elucidates a diverse pangenome and 15 lateral gene transfer events.</title>
        <authorList>
            <person name="Petersen C."/>
            <person name="Sorensen T."/>
            <person name="Nielsen M.R."/>
            <person name="Sondergaard T.E."/>
            <person name="Sorensen J.L."/>
            <person name="Fitzpatrick D.A."/>
            <person name="Frisvad J.C."/>
            <person name="Nielsen K.L."/>
        </authorList>
    </citation>
    <scope>NUCLEOTIDE SEQUENCE</scope>
    <source>
        <strain evidence="1">IBT 29677</strain>
    </source>
</reference>
<proteinExistence type="predicted"/>
<reference evidence="1" key="1">
    <citation type="submission" date="2022-12" db="EMBL/GenBank/DDBJ databases">
        <authorList>
            <person name="Petersen C."/>
        </authorList>
    </citation>
    <scope>NUCLEOTIDE SEQUENCE</scope>
    <source>
        <strain evidence="1">IBT 29677</strain>
    </source>
</reference>
<accession>A0A9W9W0F8</accession>
<dbReference type="AlphaFoldDB" id="A0A9W9W0F8"/>
<dbReference type="EMBL" id="JAPZBU010000007">
    <property type="protein sequence ID" value="KAJ5394692.1"/>
    <property type="molecule type" value="Genomic_DNA"/>
</dbReference>
<dbReference type="PANTHER" id="PTHR35569">
    <property type="entry name" value="CYANAMIDE HYDRATASE DDI2-RELATED"/>
    <property type="match status" value="1"/>
</dbReference>
<evidence type="ECO:0000313" key="2">
    <source>
        <dbReference type="Proteomes" id="UP001147747"/>
    </source>
</evidence>
<sequence length="163" mass="18218">MDNARLLLSQSVSLHDIGSTEENMTKTRISFEFYGGFLALRILRDTPPSSSTEAAVPQNLAENITEAIIRHQDFRNTGNITAVGQSLQLATIDNTCRYAEVVNPFTIEETTNHHPRQKWSRCFAAGLHREIELKPWSHTTALGEGAPARVLANETMAVQIYCY</sequence>
<dbReference type="OrthoDB" id="409121at2759"/>
<evidence type="ECO:0000313" key="1">
    <source>
        <dbReference type="EMBL" id="KAJ5394692.1"/>
    </source>
</evidence>
<dbReference type="RefSeq" id="XP_056488377.1">
    <property type="nucleotide sequence ID" value="XM_056631116.1"/>
</dbReference>
<gene>
    <name evidence="1" type="ORF">N7509_006479</name>
</gene>